<reference evidence="2 3" key="1">
    <citation type="submission" date="2019-10" db="EMBL/GenBank/DDBJ databases">
        <title>Gracilibacillus sp. nov. isolated from rice seeds.</title>
        <authorList>
            <person name="He S."/>
        </authorList>
    </citation>
    <scope>NUCLEOTIDE SEQUENCE [LARGE SCALE GENOMIC DNA]</scope>
    <source>
        <strain evidence="2 3">TD8</strain>
    </source>
</reference>
<comment type="caution">
    <text evidence="2">The sequence shown here is derived from an EMBL/GenBank/DDBJ whole genome shotgun (WGS) entry which is preliminary data.</text>
</comment>
<dbReference type="GO" id="GO:0003677">
    <property type="term" value="F:DNA binding"/>
    <property type="evidence" value="ECO:0007669"/>
    <property type="project" value="InterPro"/>
</dbReference>
<evidence type="ECO:0000313" key="3">
    <source>
        <dbReference type="Proteomes" id="UP000480246"/>
    </source>
</evidence>
<dbReference type="SUPFAM" id="SSF53041">
    <property type="entry name" value="Resolvase-like"/>
    <property type="match status" value="1"/>
</dbReference>
<dbReference type="AlphaFoldDB" id="A0A7C8KTH4"/>
<dbReference type="Pfam" id="PF02796">
    <property type="entry name" value="HTH_7"/>
    <property type="match status" value="1"/>
</dbReference>
<dbReference type="Proteomes" id="UP000480246">
    <property type="component" value="Unassembled WGS sequence"/>
</dbReference>
<dbReference type="SMART" id="SM00857">
    <property type="entry name" value="Resolvase"/>
    <property type="match status" value="1"/>
</dbReference>
<sequence length="188" mass="21714">MKGMNSMNYGYIRPLYNDPNSEHQLKRLNDKCEMIYKEEHGSPKKRHQLESLLMEMQPGDSITVERMIVLADSFHNFMELLKVCEKDNVTIHFLMEGLQSDQLLHIQLKDVMEYILAFQSDIIKQSTTIGMNQAKKHGKSIGRPKKSDDNIKKAISMYHDGCKLIDIKNQTGISKSTLYRYLESDAGQ</sequence>
<dbReference type="Gene3D" id="1.10.10.60">
    <property type="entry name" value="Homeodomain-like"/>
    <property type="match status" value="1"/>
</dbReference>
<keyword evidence="3" id="KW-1185">Reference proteome</keyword>
<dbReference type="Gene3D" id="3.40.50.1390">
    <property type="entry name" value="Resolvase, N-terminal catalytic domain"/>
    <property type="match status" value="1"/>
</dbReference>
<dbReference type="Pfam" id="PF00239">
    <property type="entry name" value="Resolvase"/>
    <property type="match status" value="1"/>
</dbReference>
<organism evidence="2 3">
    <name type="scientific">Gracilibacillus oryzae</name>
    <dbReference type="NCBI Taxonomy" id="1672701"/>
    <lineage>
        <taxon>Bacteria</taxon>
        <taxon>Bacillati</taxon>
        <taxon>Bacillota</taxon>
        <taxon>Bacilli</taxon>
        <taxon>Bacillales</taxon>
        <taxon>Bacillaceae</taxon>
        <taxon>Gracilibacillus</taxon>
    </lineage>
</organism>
<proteinExistence type="predicted"/>
<evidence type="ECO:0000313" key="2">
    <source>
        <dbReference type="EMBL" id="KAB8138033.1"/>
    </source>
</evidence>
<dbReference type="InterPro" id="IPR036162">
    <property type="entry name" value="Resolvase-like_N_sf"/>
</dbReference>
<dbReference type="InterPro" id="IPR006119">
    <property type="entry name" value="Resolv_N"/>
</dbReference>
<accession>A0A7C8KTH4</accession>
<dbReference type="PROSITE" id="PS51736">
    <property type="entry name" value="RECOMBINASES_3"/>
    <property type="match status" value="1"/>
</dbReference>
<dbReference type="EMBL" id="WEID01000030">
    <property type="protein sequence ID" value="KAB8138033.1"/>
    <property type="molecule type" value="Genomic_DNA"/>
</dbReference>
<feature type="domain" description="Resolvase/invertase-type recombinase catalytic" evidence="1">
    <location>
        <begin position="7"/>
        <end position="138"/>
    </location>
</feature>
<dbReference type="InterPro" id="IPR006120">
    <property type="entry name" value="Resolvase_HTH_dom"/>
</dbReference>
<name>A0A7C8KTH4_9BACI</name>
<protein>
    <submittedName>
        <fullName evidence="2">Recombinase family protein</fullName>
    </submittedName>
</protein>
<dbReference type="GO" id="GO:0000150">
    <property type="term" value="F:DNA strand exchange activity"/>
    <property type="evidence" value="ECO:0007669"/>
    <property type="project" value="InterPro"/>
</dbReference>
<dbReference type="OrthoDB" id="9797501at2"/>
<evidence type="ECO:0000259" key="1">
    <source>
        <dbReference type="PROSITE" id="PS51736"/>
    </source>
</evidence>
<gene>
    <name evidence="2" type="ORF">F9U64_06810</name>
</gene>